<dbReference type="EMBL" id="JAALFE010000011">
    <property type="protein sequence ID" value="NGQ91683.1"/>
    <property type="molecule type" value="Genomic_DNA"/>
</dbReference>
<evidence type="ECO:0000313" key="3">
    <source>
        <dbReference type="Proteomes" id="UP000474758"/>
    </source>
</evidence>
<evidence type="ECO:0000256" key="1">
    <source>
        <dbReference type="SAM" id="MobiDB-lite"/>
    </source>
</evidence>
<feature type="region of interest" description="Disordered" evidence="1">
    <location>
        <begin position="86"/>
        <end position="106"/>
    </location>
</feature>
<keyword evidence="3" id="KW-1185">Reference proteome</keyword>
<comment type="caution">
    <text evidence="2">The sequence shown here is derived from an EMBL/GenBank/DDBJ whole genome shotgun (WGS) entry which is preliminary data.</text>
</comment>
<organism evidence="2 3">
    <name type="scientific">Paragemmobacter kunshanensis</name>
    <dbReference type="NCBI Taxonomy" id="2583234"/>
    <lineage>
        <taxon>Bacteria</taxon>
        <taxon>Pseudomonadati</taxon>
        <taxon>Pseudomonadota</taxon>
        <taxon>Alphaproteobacteria</taxon>
        <taxon>Rhodobacterales</taxon>
        <taxon>Paracoccaceae</taxon>
        <taxon>Paragemmobacter</taxon>
    </lineage>
</organism>
<reference evidence="2 3" key="1">
    <citation type="submission" date="2020-02" db="EMBL/GenBank/DDBJ databases">
        <title>Rhodobacter translucens sp. nov., a novel bacterium isolated from activated sludge.</title>
        <authorList>
            <person name="Liu J."/>
        </authorList>
    </citation>
    <scope>NUCLEOTIDE SEQUENCE [LARGE SCALE GENOMIC DNA]</scope>
    <source>
        <strain evidence="2 3">HX-7-19</strain>
    </source>
</reference>
<proteinExistence type="predicted"/>
<protein>
    <submittedName>
        <fullName evidence="2">Uncharacterized protein</fullName>
    </submittedName>
</protein>
<sequence>MHHLSPADELAEIRAEIARLKAREARLRESLINAAPAALVGRWHRVEVAEQRHRIFDPALLPPAIRENPAYWRDRVQTTVRTVAVQAGPPRPGWPIRRAGDQRAMH</sequence>
<dbReference type="RefSeq" id="WP_165050485.1">
    <property type="nucleotide sequence ID" value="NZ_JAALFE010000011.1"/>
</dbReference>
<evidence type="ECO:0000313" key="2">
    <source>
        <dbReference type="EMBL" id="NGQ91683.1"/>
    </source>
</evidence>
<gene>
    <name evidence="2" type="ORF">G5V65_12315</name>
</gene>
<accession>A0A6M1U8P6</accession>
<dbReference type="AlphaFoldDB" id="A0A6M1U8P6"/>
<name>A0A6M1U8P6_9RHOB</name>
<dbReference type="Proteomes" id="UP000474758">
    <property type="component" value="Unassembled WGS sequence"/>
</dbReference>